<reference evidence="1 2" key="1">
    <citation type="submission" date="2016-06" db="EMBL/GenBank/DDBJ databases">
        <authorList>
            <person name="Kjaerup R.B."/>
            <person name="Dalgaard T.S."/>
            <person name="Juul-Madsen H.R."/>
        </authorList>
    </citation>
    <scope>NUCLEOTIDE SEQUENCE [LARGE SCALE GENOMIC DNA]</scope>
    <source>
        <strain evidence="1 2">Pb300</strain>
    </source>
</reference>
<evidence type="ECO:0000313" key="2">
    <source>
        <dbReference type="Proteomes" id="UP000242814"/>
    </source>
</evidence>
<dbReference type="Proteomes" id="UP000242814">
    <property type="component" value="Unassembled WGS sequence"/>
</dbReference>
<sequence>MAGQSAAAQPILASALLSAALRNSHVHELQHLESGEREPWDLIRDIEEGVSLLPAQSILSCGRVIGISGLQSMGARAPREGMDDDIRSWVDEKLTVQKVSQHILVTLLSKYTPGLSLPRAFLIQYFDSRPLTSQSIYPSIQQRLPDHSAEEIESILGNLQTHRVYDFDELLQAVSQVSDTLFEFNQLHRGLENKETECSSTQILLLIEGIDQSLEETIRFSNPGAAQARLIPLLRTLTVLSRTYASFLSVILVNSISLPYIPSIDLARERVSTDGNDTNAWKRQHRQHSQQLDLQQQQQQQHHLNVPVHSIFAKIPERTNHHSKKIALSTYLSPLARSLDQGCDVHLLVSRVEGQMVIEVAKDRVGDKVGLWCAL</sequence>
<gene>
    <name evidence="1" type="ORF">ACO22_07383</name>
</gene>
<dbReference type="EMBL" id="LZYO01000519">
    <property type="protein sequence ID" value="ODH13318.1"/>
    <property type="molecule type" value="Genomic_DNA"/>
</dbReference>
<comment type="caution">
    <text evidence="1">The sequence shown here is derived from an EMBL/GenBank/DDBJ whole genome shotgun (WGS) entry which is preliminary data.</text>
</comment>
<organism evidence="1 2">
    <name type="scientific">Paracoccidioides brasiliensis</name>
    <dbReference type="NCBI Taxonomy" id="121759"/>
    <lineage>
        <taxon>Eukaryota</taxon>
        <taxon>Fungi</taxon>
        <taxon>Dikarya</taxon>
        <taxon>Ascomycota</taxon>
        <taxon>Pezizomycotina</taxon>
        <taxon>Eurotiomycetes</taxon>
        <taxon>Eurotiomycetidae</taxon>
        <taxon>Onygenales</taxon>
        <taxon>Ajellomycetaceae</taxon>
        <taxon>Paracoccidioides</taxon>
    </lineage>
</organism>
<dbReference type="VEuPathDB" id="FungiDB:PABG_02291"/>
<accession>A0A1D2J4T3</accession>
<dbReference type="VEuPathDB" id="FungiDB:PADG_00703"/>
<protein>
    <submittedName>
        <fullName evidence="1">Uncharacterized protein</fullName>
    </submittedName>
</protein>
<proteinExistence type="predicted"/>
<name>A0A1D2J4T3_PARBR</name>
<dbReference type="AlphaFoldDB" id="A0A1D2J4T3"/>
<evidence type="ECO:0000313" key="1">
    <source>
        <dbReference type="EMBL" id="ODH13318.1"/>
    </source>
</evidence>